<dbReference type="Gene3D" id="3.90.180.10">
    <property type="entry name" value="Medium-chain alcohol dehydrogenases, catalytic domain"/>
    <property type="match status" value="1"/>
</dbReference>
<evidence type="ECO:0000313" key="5">
    <source>
        <dbReference type="EMBL" id="EJK73205.1"/>
    </source>
</evidence>
<feature type="domain" description="Alcohol dehydrogenase-like N-terminal" evidence="4">
    <location>
        <begin position="39"/>
        <end position="125"/>
    </location>
</feature>
<protein>
    <recommendedName>
        <fullName evidence="7">Enoyl reductase (ER) domain-containing protein</fullName>
    </recommendedName>
</protein>
<evidence type="ECO:0000256" key="1">
    <source>
        <dbReference type="ARBA" id="ARBA00022857"/>
    </source>
</evidence>
<keyword evidence="2" id="KW-0560">Oxidoreductase</keyword>
<dbReference type="Pfam" id="PF08240">
    <property type="entry name" value="ADH_N"/>
    <property type="match status" value="1"/>
</dbReference>
<evidence type="ECO:0000259" key="4">
    <source>
        <dbReference type="Pfam" id="PF08240"/>
    </source>
</evidence>
<dbReference type="InterPro" id="IPR013149">
    <property type="entry name" value="ADH-like_C"/>
</dbReference>
<dbReference type="PANTHER" id="PTHR48106">
    <property type="entry name" value="QUINONE OXIDOREDUCTASE PIG3-RELATED"/>
    <property type="match status" value="1"/>
</dbReference>
<evidence type="ECO:0000256" key="2">
    <source>
        <dbReference type="ARBA" id="ARBA00023002"/>
    </source>
</evidence>
<reference evidence="5 6" key="1">
    <citation type="journal article" date="2012" name="Genome Biol.">
        <title>Genome and low-iron response of an oceanic diatom adapted to chronic iron limitation.</title>
        <authorList>
            <person name="Lommer M."/>
            <person name="Specht M."/>
            <person name="Roy A.S."/>
            <person name="Kraemer L."/>
            <person name="Andreson R."/>
            <person name="Gutowska M.A."/>
            <person name="Wolf J."/>
            <person name="Bergner S.V."/>
            <person name="Schilhabel M.B."/>
            <person name="Klostermeier U.C."/>
            <person name="Beiko R.G."/>
            <person name="Rosenstiel P."/>
            <person name="Hippler M."/>
            <person name="Laroche J."/>
        </authorList>
    </citation>
    <scope>NUCLEOTIDE SEQUENCE [LARGE SCALE GENOMIC DNA]</scope>
    <source>
        <strain evidence="5 6">CCMP1005</strain>
    </source>
</reference>
<dbReference type="OMA" id="QGFWMTQ"/>
<organism evidence="5 6">
    <name type="scientific">Thalassiosira oceanica</name>
    <name type="common">Marine diatom</name>
    <dbReference type="NCBI Taxonomy" id="159749"/>
    <lineage>
        <taxon>Eukaryota</taxon>
        <taxon>Sar</taxon>
        <taxon>Stramenopiles</taxon>
        <taxon>Ochrophyta</taxon>
        <taxon>Bacillariophyta</taxon>
        <taxon>Coscinodiscophyceae</taxon>
        <taxon>Thalassiosirophycidae</taxon>
        <taxon>Thalassiosirales</taxon>
        <taxon>Thalassiosiraceae</taxon>
        <taxon>Thalassiosira</taxon>
    </lineage>
</organism>
<dbReference type="Gene3D" id="3.40.50.720">
    <property type="entry name" value="NAD(P)-binding Rossmann-like Domain"/>
    <property type="match status" value="1"/>
</dbReference>
<dbReference type="InterPro" id="IPR011032">
    <property type="entry name" value="GroES-like_sf"/>
</dbReference>
<evidence type="ECO:0000313" key="6">
    <source>
        <dbReference type="Proteomes" id="UP000266841"/>
    </source>
</evidence>
<gene>
    <name evidence="5" type="ORF">THAOC_05192</name>
</gene>
<dbReference type="eggNOG" id="KOG0025">
    <property type="taxonomic scope" value="Eukaryota"/>
</dbReference>
<dbReference type="Proteomes" id="UP000266841">
    <property type="component" value="Unassembled WGS sequence"/>
</dbReference>
<feature type="domain" description="Alcohol dehydrogenase-like C-terminal" evidence="3">
    <location>
        <begin position="173"/>
        <end position="289"/>
    </location>
</feature>
<dbReference type="InterPro" id="IPR036291">
    <property type="entry name" value="NAD(P)-bd_dom_sf"/>
</dbReference>
<dbReference type="SUPFAM" id="SSF50129">
    <property type="entry name" value="GroES-like"/>
    <property type="match status" value="1"/>
</dbReference>
<evidence type="ECO:0008006" key="7">
    <source>
        <dbReference type="Google" id="ProtNLM"/>
    </source>
</evidence>
<keyword evidence="6" id="KW-1185">Reference proteome</keyword>
<dbReference type="EMBL" id="AGNL01004698">
    <property type="protein sequence ID" value="EJK73205.1"/>
    <property type="molecule type" value="Genomic_DNA"/>
</dbReference>
<dbReference type="InterPro" id="IPR013154">
    <property type="entry name" value="ADH-like_N"/>
</dbReference>
<dbReference type="SUPFAM" id="SSF51735">
    <property type="entry name" value="NAD(P)-binding Rossmann-fold domains"/>
    <property type="match status" value="1"/>
</dbReference>
<proteinExistence type="predicted"/>
<comment type="caution">
    <text evidence="5">The sequence shown here is derived from an EMBL/GenBank/DDBJ whole genome shotgun (WGS) entry which is preliminary data.</text>
</comment>
<sequence length="354" mass="37695">MAEIPKEMMTMVVTSPGNGTTVRDVTVEIKTVPVPVPKRGEVLVKVAAAPINPSDYGSWYLSSAKAYPMNMGNEGCGIVVASGGGLSTYRVPVGTPVGFLSKGAEHGAYSEYIAVSAIASIFPMPEDVIIEDCCSFFVNPYTAVAILDTAVQALAAEGKQCKSIVHTAAASQLGQMLVKLAPRKGIEIINVVRRQEQKELLEGLGAEHVIVTSGDESVWKKTLQSKIKELDCMVAFDAVSGVSTGNMLAALPPKGTVFLYGGLAGSVGGVNPMDMIYRQKKLSGFLLNKWIKNGGTISMVQRMLSAGAEVNEGLQKGGWSSSQFEDTTPEKAMEDLLKLLDGQATNKKLRIRFS</sequence>
<dbReference type="GO" id="GO:0070402">
    <property type="term" value="F:NADPH binding"/>
    <property type="evidence" value="ECO:0007669"/>
    <property type="project" value="TreeGrafter"/>
</dbReference>
<name>K0T6E8_THAOC</name>
<dbReference type="GO" id="GO:0016651">
    <property type="term" value="F:oxidoreductase activity, acting on NAD(P)H"/>
    <property type="evidence" value="ECO:0007669"/>
    <property type="project" value="TreeGrafter"/>
</dbReference>
<dbReference type="AlphaFoldDB" id="K0T6E8"/>
<dbReference type="Pfam" id="PF00107">
    <property type="entry name" value="ADH_zinc_N"/>
    <property type="match status" value="1"/>
</dbReference>
<dbReference type="OrthoDB" id="61978at2759"/>
<accession>K0T6E8</accession>
<evidence type="ECO:0000259" key="3">
    <source>
        <dbReference type="Pfam" id="PF00107"/>
    </source>
</evidence>
<keyword evidence="1" id="KW-0521">NADP</keyword>
<dbReference type="PANTHER" id="PTHR48106:SF18">
    <property type="entry name" value="QUINONE OXIDOREDUCTASE PIG3"/>
    <property type="match status" value="1"/>
</dbReference>